<dbReference type="FunFam" id="3.30.565.10:FF:000006">
    <property type="entry name" value="Sensor histidine kinase WalK"/>
    <property type="match status" value="1"/>
</dbReference>
<feature type="transmembrane region" description="Helical" evidence="12">
    <location>
        <begin position="195"/>
        <end position="218"/>
    </location>
</feature>
<evidence type="ECO:0000256" key="1">
    <source>
        <dbReference type="ARBA" id="ARBA00000085"/>
    </source>
</evidence>
<dbReference type="Pfam" id="PF00512">
    <property type="entry name" value="HisKA"/>
    <property type="match status" value="1"/>
</dbReference>
<dbReference type="InterPro" id="IPR004358">
    <property type="entry name" value="Sig_transdc_His_kin-like_C"/>
</dbReference>
<dbReference type="InterPro" id="IPR003594">
    <property type="entry name" value="HATPase_dom"/>
</dbReference>
<dbReference type="CDD" id="cd06225">
    <property type="entry name" value="HAMP"/>
    <property type="match status" value="1"/>
</dbReference>
<dbReference type="InterPro" id="IPR003661">
    <property type="entry name" value="HisK_dim/P_dom"/>
</dbReference>
<dbReference type="SUPFAM" id="SSF47384">
    <property type="entry name" value="Homodimeric domain of signal transducing histidine kinase"/>
    <property type="match status" value="1"/>
</dbReference>
<dbReference type="Proteomes" id="UP000032552">
    <property type="component" value="Unassembled WGS sequence"/>
</dbReference>
<dbReference type="EMBL" id="BAYM01000246">
    <property type="protein sequence ID" value="GAN37630.1"/>
    <property type="molecule type" value="Genomic_DNA"/>
</dbReference>
<dbReference type="PROSITE" id="PS50885">
    <property type="entry name" value="HAMP"/>
    <property type="match status" value="1"/>
</dbReference>
<comment type="catalytic activity">
    <reaction evidence="1">
        <text>ATP + protein L-histidine = ADP + protein N-phospho-L-histidine.</text>
        <dbReference type="EC" id="2.7.13.3"/>
    </reaction>
</comment>
<dbReference type="Gene3D" id="6.10.340.10">
    <property type="match status" value="1"/>
</dbReference>
<evidence type="ECO:0000256" key="2">
    <source>
        <dbReference type="ARBA" id="ARBA00004370"/>
    </source>
</evidence>
<organism evidence="15 16">
    <name type="scientific">Lacticaseibacillus paracasei NRIC 0644</name>
    <dbReference type="NCBI Taxonomy" id="1435038"/>
    <lineage>
        <taxon>Bacteria</taxon>
        <taxon>Bacillati</taxon>
        <taxon>Bacillota</taxon>
        <taxon>Bacilli</taxon>
        <taxon>Lactobacillales</taxon>
        <taxon>Lactobacillaceae</taxon>
        <taxon>Lacticaseibacillus</taxon>
    </lineage>
</organism>
<dbReference type="FunFam" id="1.10.287.130:FF:000001">
    <property type="entry name" value="Two-component sensor histidine kinase"/>
    <property type="match status" value="1"/>
</dbReference>
<dbReference type="Gene3D" id="1.10.287.130">
    <property type="match status" value="1"/>
</dbReference>
<keyword evidence="9 12" id="KW-1133">Transmembrane helix</keyword>
<feature type="transmembrane region" description="Helical" evidence="12">
    <location>
        <begin position="21"/>
        <end position="46"/>
    </location>
</feature>
<keyword evidence="11 12" id="KW-0472">Membrane</keyword>
<gene>
    <name evidence="15" type="ORF">LC0644_2219</name>
</gene>
<dbReference type="PANTHER" id="PTHR45436:SF5">
    <property type="entry name" value="SENSOR HISTIDINE KINASE TRCS"/>
    <property type="match status" value="1"/>
</dbReference>
<evidence type="ECO:0000256" key="5">
    <source>
        <dbReference type="ARBA" id="ARBA00022553"/>
    </source>
</evidence>
<keyword evidence="10" id="KW-0902">Two-component regulatory system</keyword>
<dbReference type="Pfam" id="PF18719">
    <property type="entry name" value="ArlS_N"/>
    <property type="match status" value="1"/>
</dbReference>
<evidence type="ECO:0000259" key="13">
    <source>
        <dbReference type="PROSITE" id="PS50109"/>
    </source>
</evidence>
<dbReference type="InterPro" id="IPR036097">
    <property type="entry name" value="HisK_dim/P_sf"/>
</dbReference>
<dbReference type="GO" id="GO:0000155">
    <property type="term" value="F:phosphorelay sensor kinase activity"/>
    <property type="evidence" value="ECO:0007669"/>
    <property type="project" value="InterPro"/>
</dbReference>
<dbReference type="InterPro" id="IPR050428">
    <property type="entry name" value="TCS_sensor_his_kinase"/>
</dbReference>
<proteinExistence type="predicted"/>
<dbReference type="RefSeq" id="WP_003575392.1">
    <property type="nucleotide sequence ID" value="NZ_BAYM01000246.1"/>
</dbReference>
<evidence type="ECO:0000313" key="16">
    <source>
        <dbReference type="Proteomes" id="UP000032552"/>
    </source>
</evidence>
<dbReference type="Gene3D" id="3.30.565.10">
    <property type="entry name" value="Histidine kinase-like ATPase, C-terminal domain"/>
    <property type="match status" value="1"/>
</dbReference>
<reference evidence="16" key="1">
    <citation type="submission" date="2014-05" db="EMBL/GenBank/DDBJ databases">
        <title>Whole genome sequencing of Lactobacillus casei NRIC0644.</title>
        <authorList>
            <person name="Atarashi H."/>
            <person name="Yoshida Y."/>
            <person name="Fujimura S."/>
            <person name="Tanaka N."/>
            <person name="Shiwa Y."/>
            <person name="Yoshikawa H."/>
            <person name="Okada S."/>
            <person name="Nakagawa J."/>
        </authorList>
    </citation>
    <scope>NUCLEOTIDE SEQUENCE [LARGE SCALE GENOMIC DNA]</scope>
    <source>
        <strain evidence="16">NRIC0644</strain>
    </source>
</reference>
<dbReference type="GO" id="GO:0005886">
    <property type="term" value="C:plasma membrane"/>
    <property type="evidence" value="ECO:0007669"/>
    <property type="project" value="TreeGrafter"/>
</dbReference>
<feature type="domain" description="HAMP" evidence="14">
    <location>
        <begin position="219"/>
        <end position="273"/>
    </location>
</feature>
<evidence type="ECO:0000313" key="15">
    <source>
        <dbReference type="EMBL" id="GAN37630.1"/>
    </source>
</evidence>
<feature type="domain" description="Histidine kinase" evidence="13">
    <location>
        <begin position="281"/>
        <end position="499"/>
    </location>
</feature>
<dbReference type="Pfam" id="PF00672">
    <property type="entry name" value="HAMP"/>
    <property type="match status" value="1"/>
</dbReference>
<evidence type="ECO:0000256" key="12">
    <source>
        <dbReference type="SAM" id="Phobius"/>
    </source>
</evidence>
<evidence type="ECO:0000256" key="4">
    <source>
        <dbReference type="ARBA" id="ARBA00015735"/>
    </source>
</evidence>
<evidence type="ECO:0000256" key="7">
    <source>
        <dbReference type="ARBA" id="ARBA00022692"/>
    </source>
</evidence>
<sequence>MIPKKQTLEQTRKSPRISLKVKWALTVGVGIFVTFVTFSMILYGAMRQILVNQERRTVTDTLNTVVQRLSPVSGDLTMAQVVPRLEGAMPSGQASIPAPSESQNRIFSDSVIQKLAQADVSVSVFSPDRTNIFQSRDTPITLGKVHGVEVQEANIDDFHGLVGTAPIYSATSSDLIGYVQVTDKLTAFHATMHEITLLIMGLSFAAILISILIGYALATRFLKPIKLITNAIDVVNEEPQSTVRIPALKRNDELGDLVLEFNGMLDRIQRYIDQQGEFVQDVSHELRTPVAILEGHLQLLNRWGKDDPEVLAESLTASLQEVTRMKSLIQEMLDLTRADQVDIQFPNAVVDVHQTVQQVVGDFRMIHPEFTFTLDDDLEQKTFVRMYRNHLEQVMIILLDNAVKYSTDRKEIHVSMAENSVSGVAVAVQDFGEGIAEADRRRVFNRFYRVDKARSREKGGNGLGLSIAQQLVESYHGQIEVDSALGHGSIFRIDLPTITEAKAQALAAQETTKRAEAGKTDTHIKSNL</sequence>
<dbReference type="CDD" id="cd00082">
    <property type="entry name" value="HisKA"/>
    <property type="match status" value="1"/>
</dbReference>
<comment type="subcellular location">
    <subcellularLocation>
        <location evidence="2">Membrane</location>
    </subcellularLocation>
</comment>
<dbReference type="SUPFAM" id="SSF55874">
    <property type="entry name" value="ATPase domain of HSP90 chaperone/DNA topoisomerase II/histidine kinase"/>
    <property type="match status" value="1"/>
</dbReference>
<evidence type="ECO:0000256" key="11">
    <source>
        <dbReference type="ARBA" id="ARBA00023136"/>
    </source>
</evidence>
<dbReference type="Pfam" id="PF02518">
    <property type="entry name" value="HATPase_c"/>
    <property type="match status" value="1"/>
</dbReference>
<evidence type="ECO:0000256" key="8">
    <source>
        <dbReference type="ARBA" id="ARBA00022777"/>
    </source>
</evidence>
<keyword evidence="8" id="KW-0418">Kinase</keyword>
<evidence type="ECO:0000256" key="6">
    <source>
        <dbReference type="ARBA" id="ARBA00022679"/>
    </source>
</evidence>
<name>A0A0C9NZX2_LACPA</name>
<dbReference type="InterPro" id="IPR041610">
    <property type="entry name" value="ArlS_N"/>
</dbReference>
<dbReference type="InterPro" id="IPR003660">
    <property type="entry name" value="HAMP_dom"/>
</dbReference>
<keyword evidence="6" id="KW-0808">Transferase</keyword>
<evidence type="ECO:0000256" key="3">
    <source>
        <dbReference type="ARBA" id="ARBA00012438"/>
    </source>
</evidence>
<dbReference type="InterPro" id="IPR036890">
    <property type="entry name" value="HATPase_C_sf"/>
</dbReference>
<keyword evidence="5" id="KW-0597">Phosphoprotein</keyword>
<evidence type="ECO:0000256" key="10">
    <source>
        <dbReference type="ARBA" id="ARBA00023012"/>
    </source>
</evidence>
<dbReference type="InterPro" id="IPR005467">
    <property type="entry name" value="His_kinase_dom"/>
</dbReference>
<dbReference type="SMART" id="SM00388">
    <property type="entry name" value="HisKA"/>
    <property type="match status" value="1"/>
</dbReference>
<keyword evidence="7 12" id="KW-0812">Transmembrane</keyword>
<dbReference type="SUPFAM" id="SSF158472">
    <property type="entry name" value="HAMP domain-like"/>
    <property type="match status" value="1"/>
</dbReference>
<dbReference type="AlphaFoldDB" id="A0A0C9NZX2"/>
<comment type="caution">
    <text evidence="15">The sequence shown here is derived from an EMBL/GenBank/DDBJ whole genome shotgun (WGS) entry which is preliminary data.</text>
</comment>
<evidence type="ECO:0000259" key="14">
    <source>
        <dbReference type="PROSITE" id="PS50885"/>
    </source>
</evidence>
<dbReference type="PRINTS" id="PR00344">
    <property type="entry name" value="BCTRLSENSOR"/>
</dbReference>
<dbReference type="PANTHER" id="PTHR45436">
    <property type="entry name" value="SENSOR HISTIDINE KINASE YKOH"/>
    <property type="match status" value="1"/>
</dbReference>
<evidence type="ECO:0000256" key="9">
    <source>
        <dbReference type="ARBA" id="ARBA00022989"/>
    </source>
</evidence>
<dbReference type="SMART" id="SM00304">
    <property type="entry name" value="HAMP"/>
    <property type="match status" value="1"/>
</dbReference>
<protein>
    <recommendedName>
        <fullName evidence="4">Signal transduction histidine-protein kinase ArlS</fullName>
        <ecNumber evidence="3">2.7.13.3</ecNumber>
    </recommendedName>
</protein>
<accession>A0A0C9NZX2</accession>
<dbReference type="PROSITE" id="PS50109">
    <property type="entry name" value="HIS_KIN"/>
    <property type="match status" value="1"/>
</dbReference>
<dbReference type="EC" id="2.7.13.3" evidence="3"/>
<dbReference type="SMART" id="SM00387">
    <property type="entry name" value="HATPase_c"/>
    <property type="match status" value="1"/>
</dbReference>